<comment type="caution">
    <text evidence="2">The sequence shown here is derived from an EMBL/GenBank/DDBJ whole genome shotgun (WGS) entry which is preliminary data.</text>
</comment>
<feature type="region of interest" description="Disordered" evidence="1">
    <location>
        <begin position="159"/>
        <end position="179"/>
    </location>
</feature>
<sequence>MNKLTPPGSPKFNFAQEISDEIKKKLNSCKSQYLSLVQDLSVYGIEKITKCKRTYINLTIESIESRFKEVNLIISLSIFNPSCATSTTLSLETYSDNHVINPNEKIRLPIMHLNKKKLQRAFSLRENAGQECSRYDDVDTHRYKRRELGEYIEAEKHAREAHKESLQYEDFHDKEAENR</sequence>
<proteinExistence type="predicted"/>
<accession>A0A5J4VHG9</accession>
<dbReference type="AlphaFoldDB" id="A0A5J4VHG9"/>
<evidence type="ECO:0000313" key="2">
    <source>
        <dbReference type="EMBL" id="KAA6381962.1"/>
    </source>
</evidence>
<gene>
    <name evidence="2" type="ORF">EZS28_022512</name>
</gene>
<organism evidence="2 3">
    <name type="scientific">Streblomastix strix</name>
    <dbReference type="NCBI Taxonomy" id="222440"/>
    <lineage>
        <taxon>Eukaryota</taxon>
        <taxon>Metamonada</taxon>
        <taxon>Preaxostyla</taxon>
        <taxon>Oxymonadida</taxon>
        <taxon>Streblomastigidae</taxon>
        <taxon>Streblomastix</taxon>
    </lineage>
</organism>
<dbReference type="EMBL" id="SNRW01007037">
    <property type="protein sequence ID" value="KAA6381962.1"/>
    <property type="molecule type" value="Genomic_DNA"/>
</dbReference>
<dbReference type="Proteomes" id="UP000324800">
    <property type="component" value="Unassembled WGS sequence"/>
</dbReference>
<evidence type="ECO:0000256" key="1">
    <source>
        <dbReference type="SAM" id="MobiDB-lite"/>
    </source>
</evidence>
<protein>
    <submittedName>
        <fullName evidence="2">Uncharacterized protein</fullName>
    </submittedName>
</protein>
<reference evidence="2 3" key="1">
    <citation type="submission" date="2019-03" db="EMBL/GenBank/DDBJ databases">
        <title>Single cell metagenomics reveals metabolic interactions within the superorganism composed of flagellate Streblomastix strix and complex community of Bacteroidetes bacteria on its surface.</title>
        <authorList>
            <person name="Treitli S.C."/>
            <person name="Kolisko M."/>
            <person name="Husnik F."/>
            <person name="Keeling P."/>
            <person name="Hampl V."/>
        </authorList>
    </citation>
    <scope>NUCLEOTIDE SEQUENCE [LARGE SCALE GENOMIC DNA]</scope>
    <source>
        <strain evidence="2">ST1C</strain>
    </source>
</reference>
<evidence type="ECO:0000313" key="3">
    <source>
        <dbReference type="Proteomes" id="UP000324800"/>
    </source>
</evidence>
<name>A0A5J4VHG9_9EUKA</name>